<dbReference type="Proteomes" id="UP000198806">
    <property type="component" value="Unassembled WGS sequence"/>
</dbReference>
<dbReference type="STRING" id="1527.SAMN04489757_1455"/>
<protein>
    <submittedName>
        <fullName evidence="2">CRISPR-associated protein Cas5h</fullName>
    </submittedName>
</protein>
<keyword evidence="1" id="KW-0051">Antiviral defense</keyword>
<dbReference type="InterPro" id="IPR013421">
    <property type="entry name" value="CRISPR-assoc_prot_Cas5_HALMA"/>
</dbReference>
<accession>A0A1I5IHL2</accession>
<keyword evidence="3" id="KW-1185">Reference proteome</keyword>
<dbReference type="InterPro" id="IPR013422">
    <property type="entry name" value="CRISPR-assoc_prot_Cas5_N"/>
</dbReference>
<reference evidence="2 3" key="1">
    <citation type="submission" date="2016-10" db="EMBL/GenBank/DDBJ databases">
        <authorList>
            <person name="de Groot N.N."/>
        </authorList>
    </citation>
    <scope>NUCLEOTIDE SEQUENCE [LARGE SCALE GENOMIC DNA]</scope>
    <source>
        <strain evidence="2 3">DSM 1283</strain>
    </source>
</reference>
<organism evidence="2 3">
    <name type="scientific">Anaerocolumna aminovalerica</name>
    <dbReference type="NCBI Taxonomy" id="1527"/>
    <lineage>
        <taxon>Bacteria</taxon>
        <taxon>Bacillati</taxon>
        <taxon>Bacillota</taxon>
        <taxon>Clostridia</taxon>
        <taxon>Lachnospirales</taxon>
        <taxon>Lachnospiraceae</taxon>
        <taxon>Anaerocolumna</taxon>
    </lineage>
</organism>
<dbReference type="OrthoDB" id="5363158at2"/>
<gene>
    <name evidence="2" type="ORF">SAMN04489757_1455</name>
</gene>
<dbReference type="NCBIfam" id="TIGR02593">
    <property type="entry name" value="CRISPR_cas5"/>
    <property type="match status" value="1"/>
</dbReference>
<dbReference type="AlphaFoldDB" id="A0A1I5IHL2"/>
<dbReference type="EMBL" id="FOWD01000045">
    <property type="protein sequence ID" value="SFO59914.1"/>
    <property type="molecule type" value="Genomic_DNA"/>
</dbReference>
<dbReference type="GO" id="GO:0051607">
    <property type="term" value="P:defense response to virus"/>
    <property type="evidence" value="ECO:0007669"/>
    <property type="project" value="UniProtKB-KW"/>
</dbReference>
<evidence type="ECO:0000313" key="3">
    <source>
        <dbReference type="Proteomes" id="UP000198806"/>
    </source>
</evidence>
<dbReference type="NCBIfam" id="TIGR02592">
    <property type="entry name" value="cas_Cas5h"/>
    <property type="match status" value="1"/>
</dbReference>
<evidence type="ECO:0000313" key="2">
    <source>
        <dbReference type="EMBL" id="SFO59914.1"/>
    </source>
</evidence>
<dbReference type="RefSeq" id="WP_091688491.1">
    <property type="nucleotide sequence ID" value="NZ_BAABFM010000054.1"/>
</dbReference>
<evidence type="ECO:0000256" key="1">
    <source>
        <dbReference type="ARBA" id="ARBA00023118"/>
    </source>
</evidence>
<sequence>MKILKFKLSGDHAFFKKPDVNTYYYFTYGHIHKIALLGIFGAIMGYGGYSQQKDKDVYPEFYEKLKHIKVGIQPYKHGQAHNGYFTKKIQTFNNTVGYANTDGNLIVKEQWLENPSWNIYMIIEGETADKLCKSIINSHSVFVPYLGKNDHMANISEIQILEGESINLSEPIIINSLYLKDHFNMSIEDINDLWSSDYNPDSNYRYEEKLPAELDEETNQYIIRYFVYTNKKVELKEDVNESQIDVLKCCGSNIYFF</sequence>
<name>A0A1I5IHL2_9FIRM</name>
<proteinExistence type="predicted"/>